<keyword evidence="2" id="KW-1185">Reference proteome</keyword>
<comment type="caution">
    <text evidence="1">The sequence shown here is derived from an EMBL/GenBank/DDBJ whole genome shotgun (WGS) entry which is preliminary data.</text>
</comment>
<proteinExistence type="predicted"/>
<sequence>MNKRYSDLIILCAVGSTTVREFTQLTLSWFYSRQQVCGIFCGTCMLFVPLLVVLVILLTRRNPRAQLEYCTSAACTKALASLNTLLDEAVDPCHDFHAHVCGRWDSVTGGRVSYVDESVQRTAGRISRALLDVDSRQTLARETRLVARFYQLCSSFMVEPSREALRADMLRAFSGFYDDLLTIKRYPDVLVRLIDLSLAQGVHTIFGVKLLRTGTVPNVVVFPGKTLEQKVRPSSINPFDQYLKAFVADLADYAGSAPGTFNLHDLMQTEKQVERLLTDVGTDNGRRQVGAPMLTTLNEALSSEGWLAALNSHLPTSQKLVENSSITVDAFASVRNVLRMFGDLYDHGVTYLYLNVLLDGFRFDYIRVLHNKSDTDVLLTCLQANVEAVWYTRDVVADLIFGSHGDGGFVAANLFSLTRQSVLASSASFRWMGNAMQRRAKRTLSTMSLHLHDWSDRNVTFAAASDVGDAVLTGVTPAEFPAAYMRLRKEQQQMFLANANVKGAVDDGLHFFGNEAHFDAEGNALIVPASLRVQPLLYAKDVPPEFSAGTLGVLMAKEMYRAVIFDHRSDLWGNRERRAIARFEQCARVLASTMNVSVATPSVHLQEPSPHVLWMVAAATAFEAFRLASRSFRGASDVAHYWKPAQQTFFRRFCLLTCGAQEDPGGDALTSRIYCLLPIANMPQFAEAFGCTANYEEAFCVLE</sequence>
<reference evidence="1" key="1">
    <citation type="submission" date="2020-05" db="EMBL/GenBank/DDBJ databases">
        <title>Large-scale comparative analyses of tick genomes elucidate their genetic diversity and vector capacities.</title>
        <authorList>
            <person name="Jia N."/>
            <person name="Wang J."/>
            <person name="Shi W."/>
            <person name="Du L."/>
            <person name="Sun Y."/>
            <person name="Zhan W."/>
            <person name="Jiang J."/>
            <person name="Wang Q."/>
            <person name="Zhang B."/>
            <person name="Ji P."/>
            <person name="Sakyi L.B."/>
            <person name="Cui X."/>
            <person name="Yuan T."/>
            <person name="Jiang B."/>
            <person name="Yang W."/>
            <person name="Lam T.T.-Y."/>
            <person name="Chang Q."/>
            <person name="Ding S."/>
            <person name="Wang X."/>
            <person name="Zhu J."/>
            <person name="Ruan X."/>
            <person name="Zhao L."/>
            <person name="Wei J."/>
            <person name="Que T."/>
            <person name="Du C."/>
            <person name="Cheng J."/>
            <person name="Dai P."/>
            <person name="Han X."/>
            <person name="Huang E."/>
            <person name="Gao Y."/>
            <person name="Liu J."/>
            <person name="Shao H."/>
            <person name="Ye R."/>
            <person name="Li L."/>
            <person name="Wei W."/>
            <person name="Wang X."/>
            <person name="Wang C."/>
            <person name="Yang T."/>
            <person name="Huo Q."/>
            <person name="Li W."/>
            <person name="Guo W."/>
            <person name="Chen H."/>
            <person name="Zhou L."/>
            <person name="Ni X."/>
            <person name="Tian J."/>
            <person name="Zhou Y."/>
            <person name="Sheng Y."/>
            <person name="Liu T."/>
            <person name="Pan Y."/>
            <person name="Xia L."/>
            <person name="Li J."/>
            <person name="Zhao F."/>
            <person name="Cao W."/>
        </authorList>
    </citation>
    <scope>NUCLEOTIDE SEQUENCE</scope>
    <source>
        <strain evidence="1">Hyas-2018</strain>
    </source>
</reference>
<name>A0ACB7SUZ0_HYAAI</name>
<evidence type="ECO:0000313" key="2">
    <source>
        <dbReference type="Proteomes" id="UP000821845"/>
    </source>
</evidence>
<dbReference type="EMBL" id="CM023482">
    <property type="protein sequence ID" value="KAH6937594.1"/>
    <property type="molecule type" value="Genomic_DNA"/>
</dbReference>
<gene>
    <name evidence="1" type="ORF">HPB50_001883</name>
</gene>
<accession>A0ACB7SUZ0</accession>
<organism evidence="1 2">
    <name type="scientific">Hyalomma asiaticum</name>
    <name type="common">Tick</name>
    <dbReference type="NCBI Taxonomy" id="266040"/>
    <lineage>
        <taxon>Eukaryota</taxon>
        <taxon>Metazoa</taxon>
        <taxon>Ecdysozoa</taxon>
        <taxon>Arthropoda</taxon>
        <taxon>Chelicerata</taxon>
        <taxon>Arachnida</taxon>
        <taxon>Acari</taxon>
        <taxon>Parasitiformes</taxon>
        <taxon>Ixodida</taxon>
        <taxon>Ixodoidea</taxon>
        <taxon>Ixodidae</taxon>
        <taxon>Hyalomminae</taxon>
        <taxon>Hyalomma</taxon>
    </lineage>
</organism>
<protein>
    <submittedName>
        <fullName evidence="1">Uncharacterized protein</fullName>
    </submittedName>
</protein>
<evidence type="ECO:0000313" key="1">
    <source>
        <dbReference type="EMBL" id="KAH6937594.1"/>
    </source>
</evidence>
<dbReference type="Proteomes" id="UP000821845">
    <property type="component" value="Chromosome 2"/>
</dbReference>